<reference evidence="1 2" key="1">
    <citation type="submission" date="2014-04" db="EMBL/GenBank/DDBJ databases">
        <authorList>
            <person name="Bishop-Lilly K.A."/>
            <person name="Broomall S.M."/>
            <person name="Chain P.S."/>
            <person name="Chertkov O."/>
            <person name="Coyne S.R."/>
            <person name="Daligault H.E."/>
            <person name="Davenport K.W."/>
            <person name="Erkkila T."/>
            <person name="Frey K.G."/>
            <person name="Gibbons H.S."/>
            <person name="Gu W."/>
            <person name="Jaissle J."/>
            <person name="Johnson S.L."/>
            <person name="Koroleva G.I."/>
            <person name="Ladner J.T."/>
            <person name="Lo C.-C."/>
            <person name="Minogue T.D."/>
            <person name="Munk C."/>
            <person name="Palacios G.F."/>
            <person name="Redden C.L."/>
            <person name="Rosenzweig C.N."/>
            <person name="Scholz M.B."/>
            <person name="Teshima H."/>
            <person name="Xu Y."/>
        </authorList>
    </citation>
    <scope>NUCLEOTIDE SEQUENCE [LARGE SCALE GENOMIC DNA]</scope>
    <source>
        <strain evidence="1 2">BHP</strain>
    </source>
</reference>
<comment type="caution">
    <text evidence="1">The sequence shown here is derived from an EMBL/GenBank/DDBJ whole genome shotgun (WGS) entry which is preliminary data.</text>
</comment>
<dbReference type="AlphaFoldDB" id="A0A090ZHM5"/>
<accession>A0A090ZHM5</accession>
<evidence type="ECO:0000313" key="1">
    <source>
        <dbReference type="EMBL" id="KFN03741.1"/>
    </source>
</evidence>
<name>A0A090ZHM5_9BACI</name>
<gene>
    <name evidence="1" type="ORF">DJ93_236</name>
</gene>
<organism evidence="1 2">
    <name type="scientific">Bacillus clarus</name>
    <dbReference type="NCBI Taxonomy" id="2338372"/>
    <lineage>
        <taxon>Bacteria</taxon>
        <taxon>Bacillati</taxon>
        <taxon>Bacillota</taxon>
        <taxon>Bacilli</taxon>
        <taxon>Bacillales</taxon>
        <taxon>Bacillaceae</taxon>
        <taxon>Bacillus</taxon>
        <taxon>Bacillus cereus group</taxon>
    </lineage>
</organism>
<sequence>MLLLQKECICMYLHLVFQLNQLMIRFIFMIHCKGVPVRIHARKGLTHLYSVKKFRDIIQGNAHAQALIKENSKNIMLIR</sequence>
<dbReference type="Proteomes" id="UP000029389">
    <property type="component" value="Unassembled WGS sequence"/>
</dbReference>
<proteinExistence type="predicted"/>
<evidence type="ECO:0000313" key="2">
    <source>
        <dbReference type="Proteomes" id="UP000029389"/>
    </source>
</evidence>
<dbReference type="EMBL" id="JMQC01000008">
    <property type="protein sequence ID" value="KFN03741.1"/>
    <property type="molecule type" value="Genomic_DNA"/>
</dbReference>
<protein>
    <submittedName>
        <fullName evidence="1">Uncharacterized protein</fullName>
    </submittedName>
</protein>